<dbReference type="AlphaFoldDB" id="A0A2C6KFK8"/>
<protein>
    <submittedName>
        <fullName evidence="1">Uncharacterized protein</fullName>
    </submittedName>
</protein>
<dbReference type="GeneID" id="94434385"/>
<evidence type="ECO:0000313" key="2">
    <source>
        <dbReference type="Proteomes" id="UP000221165"/>
    </source>
</evidence>
<sequence length="41" mass="4755">MTHTRTEREIFYSGGHANDRHSVKSAGYYDGAFCKETDRFL</sequence>
<organism evidence="1 2">
    <name type="scientific">Cystoisospora suis</name>
    <dbReference type="NCBI Taxonomy" id="483139"/>
    <lineage>
        <taxon>Eukaryota</taxon>
        <taxon>Sar</taxon>
        <taxon>Alveolata</taxon>
        <taxon>Apicomplexa</taxon>
        <taxon>Conoidasida</taxon>
        <taxon>Coccidia</taxon>
        <taxon>Eucoccidiorida</taxon>
        <taxon>Eimeriorina</taxon>
        <taxon>Sarcocystidae</taxon>
        <taxon>Cystoisospora</taxon>
    </lineage>
</organism>
<keyword evidence="2" id="KW-1185">Reference proteome</keyword>
<gene>
    <name evidence="1" type="ORF">CSUI_011073</name>
</gene>
<name>A0A2C6KFK8_9APIC</name>
<evidence type="ECO:0000313" key="1">
    <source>
        <dbReference type="EMBL" id="PHJ15116.1"/>
    </source>
</evidence>
<accession>A0A2C6KFK8</accession>
<reference evidence="1 2" key="1">
    <citation type="journal article" date="2017" name="Int. J. Parasitol.">
        <title>The genome of the protozoan parasite Cystoisospora suis and a reverse vaccinology approach to identify vaccine candidates.</title>
        <authorList>
            <person name="Palmieri N."/>
            <person name="Shrestha A."/>
            <person name="Ruttkowski B."/>
            <person name="Beck T."/>
            <person name="Vogl C."/>
            <person name="Tomley F."/>
            <person name="Blake D.P."/>
            <person name="Joachim A."/>
        </authorList>
    </citation>
    <scope>NUCLEOTIDE SEQUENCE [LARGE SCALE GENOMIC DNA]</scope>
    <source>
        <strain evidence="1 2">Wien I</strain>
    </source>
</reference>
<dbReference type="VEuPathDB" id="ToxoDB:CSUI_011073"/>
<dbReference type="RefSeq" id="XP_067916850.1">
    <property type="nucleotide sequence ID" value="XM_068071174.1"/>
</dbReference>
<comment type="caution">
    <text evidence="1">The sequence shown here is derived from an EMBL/GenBank/DDBJ whole genome shotgun (WGS) entry which is preliminary data.</text>
</comment>
<proteinExistence type="predicted"/>
<dbReference type="EMBL" id="MIGC01009507">
    <property type="protein sequence ID" value="PHJ15116.1"/>
    <property type="molecule type" value="Genomic_DNA"/>
</dbReference>
<dbReference type="Proteomes" id="UP000221165">
    <property type="component" value="Unassembled WGS sequence"/>
</dbReference>